<dbReference type="InterPro" id="IPR003591">
    <property type="entry name" value="Leu-rich_rpt_typical-subtyp"/>
</dbReference>
<organism evidence="17 18">
    <name type="scientific">Macleaya cordata</name>
    <name type="common">Five-seeded plume-poppy</name>
    <name type="synonym">Bocconia cordata</name>
    <dbReference type="NCBI Taxonomy" id="56857"/>
    <lineage>
        <taxon>Eukaryota</taxon>
        <taxon>Viridiplantae</taxon>
        <taxon>Streptophyta</taxon>
        <taxon>Embryophyta</taxon>
        <taxon>Tracheophyta</taxon>
        <taxon>Spermatophyta</taxon>
        <taxon>Magnoliopsida</taxon>
        <taxon>Ranunculales</taxon>
        <taxon>Papaveraceae</taxon>
        <taxon>Papaveroideae</taxon>
        <taxon>Macleaya</taxon>
    </lineage>
</organism>
<dbReference type="InterPro" id="IPR008271">
    <property type="entry name" value="Ser/Thr_kinase_AS"/>
</dbReference>
<dbReference type="InterPro" id="IPR011009">
    <property type="entry name" value="Kinase-like_dom_sf"/>
</dbReference>
<dbReference type="Proteomes" id="UP000195402">
    <property type="component" value="Unassembled WGS sequence"/>
</dbReference>
<evidence type="ECO:0000256" key="12">
    <source>
        <dbReference type="ARBA" id="ARBA00022840"/>
    </source>
</evidence>
<feature type="transmembrane region" description="Helical" evidence="15">
    <location>
        <begin position="612"/>
        <end position="632"/>
    </location>
</feature>
<comment type="subcellular location">
    <subcellularLocation>
        <location evidence="1">Membrane</location>
        <topology evidence="1">Single-pass membrane protein</topology>
    </subcellularLocation>
</comment>
<keyword evidence="8" id="KW-0732">Signal</keyword>
<evidence type="ECO:0000256" key="15">
    <source>
        <dbReference type="SAM" id="Phobius"/>
    </source>
</evidence>
<keyword evidence="13 15" id="KW-1133">Transmembrane helix</keyword>
<dbReference type="InterPro" id="IPR001611">
    <property type="entry name" value="Leu-rich_rpt"/>
</dbReference>
<keyword evidence="12" id="KW-0067">ATP-binding</keyword>
<dbReference type="Pfam" id="PF07714">
    <property type="entry name" value="PK_Tyr_Ser-Thr"/>
    <property type="match status" value="1"/>
</dbReference>
<dbReference type="STRING" id="56857.A0A200RA64"/>
<evidence type="ECO:0000256" key="5">
    <source>
        <dbReference type="ARBA" id="ARBA00022614"/>
    </source>
</evidence>
<comment type="caution">
    <text evidence="17">The sequence shown here is derived from an EMBL/GenBank/DDBJ whole genome shotgun (WGS) entry which is preliminary data.</text>
</comment>
<feature type="domain" description="Protein kinase" evidence="16">
    <location>
        <begin position="663"/>
        <end position="969"/>
    </location>
</feature>
<dbReference type="Gene3D" id="3.80.10.10">
    <property type="entry name" value="Ribonuclease Inhibitor"/>
    <property type="match status" value="4"/>
</dbReference>
<sequence>MQLKKNLIGPNGSGLSDWKFSSSSPSSHCSFSGVSCDEDSRVTSLNISSLPLHGTISPEIGLLTSLVNLTLSCNNLSGQLPEQISNLKSLKFLNMSNNQLSGKFPAIIAGGLPELEVLDFYNNNFTGSLPIEIVKLKKVKHVHLGGNFFSGQIPERYSEIQSLEYLGLNGNSLSGKIPGSLSRLSNLQELYLGYFNTYVGGIPPEFGFFSSLTRLDLGSCSLSGEVPATLGRLKQLDSLFLQFNRLSGQIPAELSDLINMKSLDLSNNELTGEIPEGFSNLKQLTLMNLFRNHFHGRIPPFIAELPNLEVLQLWENNFTFGLPENLGSNRKLKILDVTTNHLTGLIPPDLCVGGKLETFILMSNFFIGPIPEKLGECKSLTRVRLSKNYLNGTIPPGFFNLPLVDLLELSDNFFSGELPSKISGNTLGSLILSNNKISGKIPPAIGNLTNLQILSLQVNNFSGEIPPEIGDLKNLSKINISHNNINCEIPVTLALNPSIESIDFSGNNLSGAIPKEITSLEILSTLNLSRNQLSGQIPNEMRSMASLTTLDLSYNHLSGSIPFVGQFLVFNESSFVGNPDLCGPSLHVICNNSNLNPKQVLGRNRALNSAKVFILVSVITLILLSLIAFLITKYWKRRQNSKTWKLTLFQKLDFTVEDVLQCIKDENIIGKGGAGIVYHGSMPGNVDVAIKKLVGRSSGRNDLGFSAEIQTLGSIRHRYIVKLLGYVSNKENNLLLYEYMPNGSLGELLHGRKGSHFQWDLRYRVAVEAAKGLCYLHHDCSPLIIHRDVKSNNILLDSDFEAHVADFGLAKFLTDAGASECMSSIAGSYGYIAPVLDKWKQMKKKRYDDDDDERNDLTTLMPLTEYAYTLRVDEKSDVYSFGVVLLELITGKKPVGEFGDGVDIVRWVRKITSELSEPSDAEAVLAVVDHRLTEYPLTAVVNLFKVAMLCVEETSTERPTMREVVHMLTNPPSPRNLLSL</sequence>
<dbReference type="PANTHER" id="PTHR48010">
    <property type="entry name" value="OS05G0588300 PROTEIN"/>
    <property type="match status" value="1"/>
</dbReference>
<evidence type="ECO:0000256" key="3">
    <source>
        <dbReference type="ARBA" id="ARBA00012513"/>
    </source>
</evidence>
<evidence type="ECO:0000256" key="6">
    <source>
        <dbReference type="ARBA" id="ARBA00022679"/>
    </source>
</evidence>
<keyword evidence="6" id="KW-0808">Transferase</keyword>
<dbReference type="PROSITE" id="PS50011">
    <property type="entry name" value="PROTEIN_KINASE_DOM"/>
    <property type="match status" value="1"/>
</dbReference>
<dbReference type="EC" id="2.7.11.1" evidence="3"/>
<dbReference type="SUPFAM" id="SSF52058">
    <property type="entry name" value="L domain-like"/>
    <property type="match status" value="2"/>
</dbReference>
<dbReference type="Gene3D" id="3.30.200.20">
    <property type="entry name" value="Phosphorylase Kinase, domain 1"/>
    <property type="match status" value="1"/>
</dbReference>
<dbReference type="InterPro" id="IPR050994">
    <property type="entry name" value="At_inactive_RLKs"/>
</dbReference>
<evidence type="ECO:0000256" key="7">
    <source>
        <dbReference type="ARBA" id="ARBA00022692"/>
    </source>
</evidence>
<keyword evidence="4" id="KW-0723">Serine/threonine-protein kinase</keyword>
<dbReference type="SMART" id="SM00369">
    <property type="entry name" value="LRR_TYP"/>
    <property type="match status" value="9"/>
</dbReference>
<evidence type="ECO:0000256" key="9">
    <source>
        <dbReference type="ARBA" id="ARBA00022737"/>
    </source>
</evidence>
<dbReference type="SUPFAM" id="SSF56112">
    <property type="entry name" value="Protein kinase-like (PK-like)"/>
    <property type="match status" value="1"/>
</dbReference>
<keyword evidence="18" id="KW-1185">Reference proteome</keyword>
<accession>A0A200RA64</accession>
<evidence type="ECO:0000313" key="18">
    <source>
        <dbReference type="Proteomes" id="UP000195402"/>
    </source>
</evidence>
<dbReference type="Pfam" id="PF13855">
    <property type="entry name" value="LRR_8"/>
    <property type="match status" value="1"/>
</dbReference>
<dbReference type="PANTHER" id="PTHR48010:SF96">
    <property type="entry name" value="OS05G0595800 PROTEIN"/>
    <property type="match status" value="1"/>
</dbReference>
<dbReference type="FunFam" id="3.80.10.10:FF:000108">
    <property type="entry name" value="Leucine-rich repeat receptor-like serine/threonine-protein kinase BAM3"/>
    <property type="match status" value="1"/>
</dbReference>
<evidence type="ECO:0000256" key="2">
    <source>
        <dbReference type="ARBA" id="ARBA00008684"/>
    </source>
</evidence>
<evidence type="ECO:0000256" key="14">
    <source>
        <dbReference type="ARBA" id="ARBA00023136"/>
    </source>
</evidence>
<evidence type="ECO:0000256" key="10">
    <source>
        <dbReference type="ARBA" id="ARBA00022741"/>
    </source>
</evidence>
<keyword evidence="14 15" id="KW-0472">Membrane</keyword>
<dbReference type="InParanoid" id="A0A200RA64"/>
<evidence type="ECO:0000259" key="16">
    <source>
        <dbReference type="PROSITE" id="PS50011"/>
    </source>
</evidence>
<gene>
    <name evidence="17" type="ORF">BVC80_9053g29</name>
</gene>
<keyword evidence="5" id="KW-0433">Leucine-rich repeat</keyword>
<dbReference type="FunFam" id="3.30.200.20:FF:000292">
    <property type="entry name" value="Leucine-rich repeat receptor-like serine/threonine-protein kinase BAM1"/>
    <property type="match status" value="1"/>
</dbReference>
<dbReference type="InterPro" id="IPR001245">
    <property type="entry name" value="Ser-Thr/Tyr_kinase_cat_dom"/>
</dbReference>
<evidence type="ECO:0000256" key="11">
    <source>
        <dbReference type="ARBA" id="ARBA00022777"/>
    </source>
</evidence>
<dbReference type="Pfam" id="PF00069">
    <property type="entry name" value="Pkinase"/>
    <property type="match status" value="1"/>
</dbReference>
<dbReference type="FunFam" id="3.80.10.10:FF:000560">
    <property type="entry name" value="Leucine-rich repeat receptor-like serine/threonine-protein kinase BAM3"/>
    <property type="match status" value="1"/>
</dbReference>
<dbReference type="Pfam" id="PF00560">
    <property type="entry name" value="LRR_1"/>
    <property type="match status" value="10"/>
</dbReference>
<keyword evidence="9" id="KW-0677">Repeat</keyword>
<dbReference type="InterPro" id="IPR032675">
    <property type="entry name" value="LRR_dom_sf"/>
</dbReference>
<keyword evidence="7 15" id="KW-0812">Transmembrane</keyword>
<dbReference type="AlphaFoldDB" id="A0A200RA64"/>
<keyword evidence="10" id="KW-0547">Nucleotide-binding</keyword>
<comment type="similarity">
    <text evidence="2">Belongs to the protein kinase superfamily. Ser/Thr protein kinase family.</text>
</comment>
<evidence type="ECO:0000256" key="4">
    <source>
        <dbReference type="ARBA" id="ARBA00022527"/>
    </source>
</evidence>
<dbReference type="GO" id="GO:0016020">
    <property type="term" value="C:membrane"/>
    <property type="evidence" value="ECO:0007669"/>
    <property type="project" value="UniProtKB-SubCell"/>
</dbReference>
<evidence type="ECO:0000256" key="13">
    <source>
        <dbReference type="ARBA" id="ARBA00022989"/>
    </source>
</evidence>
<dbReference type="PROSITE" id="PS00108">
    <property type="entry name" value="PROTEIN_KINASE_ST"/>
    <property type="match status" value="1"/>
</dbReference>
<dbReference type="FunFam" id="3.80.10.10:FF:000371">
    <property type="entry name" value="Leucine-rich repeat receptor-like serine/threonine-protein kinase BAM3"/>
    <property type="match status" value="1"/>
</dbReference>
<dbReference type="GO" id="GO:0005524">
    <property type="term" value="F:ATP binding"/>
    <property type="evidence" value="ECO:0007669"/>
    <property type="project" value="UniProtKB-KW"/>
</dbReference>
<dbReference type="Pfam" id="PF08263">
    <property type="entry name" value="LRRNT_2"/>
    <property type="match status" value="1"/>
</dbReference>
<dbReference type="InterPro" id="IPR000719">
    <property type="entry name" value="Prot_kinase_dom"/>
</dbReference>
<dbReference type="PRINTS" id="PR00019">
    <property type="entry name" value="LEURICHRPT"/>
</dbReference>
<reference evidence="17 18" key="1">
    <citation type="journal article" date="2017" name="Mol. Plant">
        <title>The Genome of Medicinal Plant Macleaya cordata Provides New Insights into Benzylisoquinoline Alkaloids Metabolism.</title>
        <authorList>
            <person name="Liu X."/>
            <person name="Liu Y."/>
            <person name="Huang P."/>
            <person name="Ma Y."/>
            <person name="Qing Z."/>
            <person name="Tang Q."/>
            <person name="Cao H."/>
            <person name="Cheng P."/>
            <person name="Zheng Y."/>
            <person name="Yuan Z."/>
            <person name="Zhou Y."/>
            <person name="Liu J."/>
            <person name="Tang Z."/>
            <person name="Zhuo Y."/>
            <person name="Zhang Y."/>
            <person name="Yu L."/>
            <person name="Huang J."/>
            <person name="Yang P."/>
            <person name="Peng Q."/>
            <person name="Zhang J."/>
            <person name="Jiang W."/>
            <person name="Zhang Z."/>
            <person name="Lin K."/>
            <person name="Ro D.K."/>
            <person name="Chen X."/>
            <person name="Xiong X."/>
            <person name="Shang Y."/>
            <person name="Huang S."/>
            <person name="Zeng J."/>
        </authorList>
    </citation>
    <scope>NUCLEOTIDE SEQUENCE [LARGE SCALE GENOMIC DNA]</scope>
    <source>
        <strain evidence="18">cv. BLH2017</strain>
        <tissue evidence="17">Root</tissue>
    </source>
</reference>
<protein>
    <recommendedName>
        <fullName evidence="3">non-specific serine/threonine protein kinase</fullName>
        <ecNumber evidence="3">2.7.11.1</ecNumber>
    </recommendedName>
</protein>
<evidence type="ECO:0000256" key="1">
    <source>
        <dbReference type="ARBA" id="ARBA00004167"/>
    </source>
</evidence>
<evidence type="ECO:0000256" key="8">
    <source>
        <dbReference type="ARBA" id="ARBA00022729"/>
    </source>
</evidence>
<evidence type="ECO:0000313" key="17">
    <source>
        <dbReference type="EMBL" id="OVA19614.1"/>
    </source>
</evidence>
<dbReference type="EMBL" id="MVGT01000183">
    <property type="protein sequence ID" value="OVA19614.1"/>
    <property type="molecule type" value="Genomic_DNA"/>
</dbReference>
<dbReference type="OrthoDB" id="676979at2759"/>
<dbReference type="Gene3D" id="1.10.510.10">
    <property type="entry name" value="Transferase(Phosphotransferase) domain 1"/>
    <property type="match status" value="1"/>
</dbReference>
<name>A0A200RA64_MACCD</name>
<dbReference type="FunFam" id="3.80.10.10:FF:000129">
    <property type="entry name" value="Leucine-rich repeat receptor-like kinase"/>
    <property type="match status" value="1"/>
</dbReference>
<dbReference type="OMA" id="GQFMVFN"/>
<proteinExistence type="inferred from homology"/>
<dbReference type="InterPro" id="IPR013210">
    <property type="entry name" value="LRR_N_plant-typ"/>
</dbReference>
<dbReference type="SMART" id="SM00220">
    <property type="entry name" value="S_TKc"/>
    <property type="match status" value="1"/>
</dbReference>
<dbReference type="GO" id="GO:0004674">
    <property type="term" value="F:protein serine/threonine kinase activity"/>
    <property type="evidence" value="ECO:0007669"/>
    <property type="project" value="UniProtKB-KW"/>
</dbReference>
<keyword evidence="11 17" id="KW-0418">Kinase</keyword>